<evidence type="ECO:0000313" key="3">
    <source>
        <dbReference type="EMBL" id="MBE9375585.1"/>
    </source>
</evidence>
<feature type="transmembrane region" description="Helical" evidence="2">
    <location>
        <begin position="30"/>
        <end position="51"/>
    </location>
</feature>
<keyword evidence="2" id="KW-1133">Transmembrane helix</keyword>
<sequence length="273" mass="28801">MIRKTGLFLVMTGALSLSFAGQVGTVRPLLGQTLAVVFALTTDLATLLALNEVTTTGRRAVRFWAWLVLLLAGGTALGLNTWHALQTRLLPDPVAVAVGAGPVVLAGLLSHLMVLVIAERREAHQATPDGAAETVTDSPCTAVSEPPAQELSPAAGDPDRDVVDDTADPDSIPAHPDREEVPAPAPTNETPADPATLPELPERAEKTASGQLPEELIDQAERLERQRLAETGGKRGLAYRDARQRLGVRYGTARDALNAARARMTAADEPIAA</sequence>
<feature type="transmembrane region" description="Helical" evidence="2">
    <location>
        <begin position="63"/>
        <end position="82"/>
    </location>
</feature>
<keyword evidence="2" id="KW-0472">Membrane</keyword>
<name>A0A929BB87_9PSEU</name>
<protein>
    <recommendedName>
        <fullName evidence="5">DUF2637 domain-containing protein</fullName>
    </recommendedName>
</protein>
<dbReference type="Proteomes" id="UP000598360">
    <property type="component" value="Unassembled WGS sequence"/>
</dbReference>
<evidence type="ECO:0000256" key="1">
    <source>
        <dbReference type="SAM" id="MobiDB-lite"/>
    </source>
</evidence>
<dbReference type="AlphaFoldDB" id="A0A929BB87"/>
<evidence type="ECO:0000313" key="4">
    <source>
        <dbReference type="Proteomes" id="UP000598360"/>
    </source>
</evidence>
<dbReference type="EMBL" id="JADEYC010000022">
    <property type="protein sequence ID" value="MBE9375585.1"/>
    <property type="molecule type" value="Genomic_DNA"/>
</dbReference>
<evidence type="ECO:0008006" key="5">
    <source>
        <dbReference type="Google" id="ProtNLM"/>
    </source>
</evidence>
<feature type="transmembrane region" description="Helical" evidence="2">
    <location>
        <begin position="94"/>
        <end position="118"/>
    </location>
</feature>
<keyword evidence="4" id="KW-1185">Reference proteome</keyword>
<reference evidence="3" key="1">
    <citation type="submission" date="2020-10" db="EMBL/GenBank/DDBJ databases">
        <title>Diversity and distribution of actinomycetes associated with coral in the coast of Hainan.</title>
        <authorList>
            <person name="Li F."/>
        </authorList>
    </citation>
    <scope>NUCLEOTIDE SEQUENCE</scope>
    <source>
        <strain evidence="3">HNM0983</strain>
    </source>
</reference>
<accession>A0A929BB87</accession>
<comment type="caution">
    <text evidence="3">The sequence shown here is derived from an EMBL/GenBank/DDBJ whole genome shotgun (WGS) entry which is preliminary data.</text>
</comment>
<organism evidence="3 4">
    <name type="scientific">Saccharopolyspora montiporae</name>
    <dbReference type="NCBI Taxonomy" id="2781240"/>
    <lineage>
        <taxon>Bacteria</taxon>
        <taxon>Bacillati</taxon>
        <taxon>Actinomycetota</taxon>
        <taxon>Actinomycetes</taxon>
        <taxon>Pseudonocardiales</taxon>
        <taxon>Pseudonocardiaceae</taxon>
        <taxon>Saccharopolyspora</taxon>
    </lineage>
</organism>
<proteinExistence type="predicted"/>
<gene>
    <name evidence="3" type="ORF">IQ251_14120</name>
</gene>
<evidence type="ECO:0000256" key="2">
    <source>
        <dbReference type="SAM" id="Phobius"/>
    </source>
</evidence>
<dbReference type="RefSeq" id="WP_193929037.1">
    <property type="nucleotide sequence ID" value="NZ_JADEYC010000022.1"/>
</dbReference>
<keyword evidence="2" id="KW-0812">Transmembrane</keyword>
<feature type="region of interest" description="Disordered" evidence="1">
    <location>
        <begin position="125"/>
        <end position="198"/>
    </location>
</feature>